<dbReference type="AlphaFoldDB" id="A0A9E4K447"/>
<accession>A0A9E4K447</accession>
<evidence type="ECO:0000313" key="2">
    <source>
        <dbReference type="EMBL" id="MCG7938336.1"/>
    </source>
</evidence>
<dbReference type="InterPro" id="IPR018636">
    <property type="entry name" value="DUF2058"/>
</dbReference>
<dbReference type="EMBL" id="JAEPDI010000002">
    <property type="protein sequence ID" value="MCG7938336.1"/>
    <property type="molecule type" value="Genomic_DNA"/>
</dbReference>
<proteinExistence type="predicted"/>
<protein>
    <submittedName>
        <fullName evidence="2">DUF2058 domain-containing protein</fullName>
    </submittedName>
</protein>
<evidence type="ECO:0000256" key="1">
    <source>
        <dbReference type="SAM" id="MobiDB-lite"/>
    </source>
</evidence>
<organism evidence="2 3">
    <name type="scientific">Candidatus Thiodiazotropha lotti</name>
    <dbReference type="NCBI Taxonomy" id="2792787"/>
    <lineage>
        <taxon>Bacteria</taxon>
        <taxon>Pseudomonadati</taxon>
        <taxon>Pseudomonadota</taxon>
        <taxon>Gammaproteobacteria</taxon>
        <taxon>Chromatiales</taxon>
        <taxon>Sedimenticolaceae</taxon>
        <taxon>Candidatus Thiodiazotropha</taxon>
    </lineage>
</organism>
<feature type="compositionally biased region" description="Basic and acidic residues" evidence="1">
    <location>
        <begin position="50"/>
        <end position="59"/>
    </location>
</feature>
<dbReference type="Proteomes" id="UP000886687">
    <property type="component" value="Unassembled WGS sequence"/>
</dbReference>
<comment type="caution">
    <text evidence="2">The sequence shown here is derived from an EMBL/GenBank/DDBJ whole genome shotgun (WGS) entry which is preliminary data.</text>
</comment>
<reference evidence="2" key="1">
    <citation type="journal article" date="2021" name="Proc. Natl. Acad. Sci. U.S.A.">
        <title>Global biogeography of chemosynthetic symbionts reveals both localized and globally distributed symbiont groups. .</title>
        <authorList>
            <person name="Osvatic J.T."/>
            <person name="Wilkins L.G.E."/>
            <person name="Leibrecht L."/>
            <person name="Leray M."/>
            <person name="Zauner S."/>
            <person name="Polzin J."/>
            <person name="Camacho Y."/>
            <person name="Gros O."/>
            <person name="van Gils J.A."/>
            <person name="Eisen J.A."/>
            <person name="Petersen J.M."/>
            <person name="Yuen B."/>
        </authorList>
    </citation>
    <scope>NUCLEOTIDE SEQUENCE</scope>
    <source>
        <strain evidence="2">MAGL173</strain>
    </source>
</reference>
<evidence type="ECO:0000313" key="3">
    <source>
        <dbReference type="Proteomes" id="UP000886687"/>
    </source>
</evidence>
<feature type="compositionally biased region" description="Polar residues" evidence="1">
    <location>
        <begin position="40"/>
        <end position="49"/>
    </location>
</feature>
<feature type="compositionally biased region" description="Basic and acidic residues" evidence="1">
    <location>
        <begin position="15"/>
        <end position="29"/>
    </location>
</feature>
<name>A0A9E4K447_9GAMM</name>
<sequence>MGNTLQDQLLKAGLIDKNKANKADKELRKQSRQQRNKKQTAQPTAQQLRQQEKAAKDRELNLRREEARKQREIAGQIKQLVDTHRHPRSNHEDDKPFYFDNKGKVKQMYVSAETHKLIISKKLIIVNCNGVFELVPNDIAEKIRQRNPSLVIDLTEEKPTSEDDPYSDYQVPDDLIW</sequence>
<dbReference type="Pfam" id="PF09831">
    <property type="entry name" value="DUF2058"/>
    <property type="match status" value="1"/>
</dbReference>
<feature type="region of interest" description="Disordered" evidence="1">
    <location>
        <begin position="15"/>
        <end position="59"/>
    </location>
</feature>
<gene>
    <name evidence="2" type="ORF">JAZ04_05670</name>
</gene>